<gene>
    <name evidence="5" type="ORF">BA177_14830</name>
</gene>
<dbReference type="STRING" id="1548547.BA177_14830"/>
<keyword evidence="6" id="KW-1185">Reference proteome</keyword>
<reference evidence="5 6" key="1">
    <citation type="submission" date="2016-06" db="EMBL/GenBank/DDBJ databases">
        <title>Complete genome sequence of a deep-branching marine Gamma Proteobacterium Woeseia oceani type strain XK5.</title>
        <authorList>
            <person name="Mu D."/>
            <person name="Du Z."/>
        </authorList>
    </citation>
    <scope>NUCLEOTIDE SEQUENCE [LARGE SCALE GENOMIC DNA]</scope>
    <source>
        <strain evidence="5 6">XK5</strain>
    </source>
</reference>
<dbReference type="PRINTS" id="PR01591">
    <property type="entry name" value="DNABINDNGFIS"/>
</dbReference>
<evidence type="ECO:0000313" key="6">
    <source>
        <dbReference type="Proteomes" id="UP000092695"/>
    </source>
</evidence>
<feature type="domain" description="DNA binding HTH" evidence="4">
    <location>
        <begin position="39"/>
        <end position="78"/>
    </location>
</feature>
<evidence type="ECO:0000256" key="3">
    <source>
        <dbReference type="ARBA" id="ARBA00029540"/>
    </source>
</evidence>
<dbReference type="EMBL" id="CP016268">
    <property type="protein sequence ID" value="ANO53283.1"/>
    <property type="molecule type" value="Genomic_DNA"/>
</dbReference>
<dbReference type="PRINTS" id="PR01590">
    <property type="entry name" value="HTHFIS"/>
</dbReference>
<dbReference type="Proteomes" id="UP000092695">
    <property type="component" value="Chromosome"/>
</dbReference>
<dbReference type="PANTHER" id="PTHR47918">
    <property type="entry name" value="DNA-BINDING PROTEIN FIS"/>
    <property type="match status" value="1"/>
</dbReference>
<evidence type="ECO:0000256" key="1">
    <source>
        <dbReference type="ARBA" id="ARBA00008559"/>
    </source>
</evidence>
<dbReference type="InterPro" id="IPR002197">
    <property type="entry name" value="HTH_Fis"/>
</dbReference>
<dbReference type="SUPFAM" id="SSF46689">
    <property type="entry name" value="Homeodomain-like"/>
    <property type="match status" value="1"/>
</dbReference>
<evidence type="ECO:0000256" key="2">
    <source>
        <dbReference type="ARBA" id="ARBA00023125"/>
    </source>
</evidence>
<organism evidence="5 6">
    <name type="scientific">Woeseia oceani</name>
    <dbReference type="NCBI Taxonomy" id="1548547"/>
    <lineage>
        <taxon>Bacteria</taxon>
        <taxon>Pseudomonadati</taxon>
        <taxon>Pseudomonadota</taxon>
        <taxon>Gammaproteobacteria</taxon>
        <taxon>Woeseiales</taxon>
        <taxon>Woeseiaceae</taxon>
        <taxon>Woeseia</taxon>
    </lineage>
</organism>
<accession>A0A193LLI5</accession>
<dbReference type="InterPro" id="IPR009057">
    <property type="entry name" value="Homeodomain-like_sf"/>
</dbReference>
<dbReference type="KEGG" id="woc:BA177_14830"/>
<dbReference type="InterPro" id="IPR050207">
    <property type="entry name" value="Trans_regulatory_Fis"/>
</dbReference>
<name>A0A193LLI5_9GAMM</name>
<dbReference type="AlphaFoldDB" id="A0A193LLI5"/>
<dbReference type="InterPro" id="IPR005412">
    <property type="entry name" value="Fis_DNA-bd"/>
</dbReference>
<dbReference type="PIRSF" id="PIRSF002097">
    <property type="entry name" value="DNA-binding_Fis"/>
    <property type="match status" value="1"/>
</dbReference>
<comment type="similarity">
    <text evidence="1">Belongs to the transcriptional regulatory Fis family.</text>
</comment>
<dbReference type="GO" id="GO:0043565">
    <property type="term" value="F:sequence-specific DNA binding"/>
    <property type="evidence" value="ECO:0007669"/>
    <property type="project" value="InterPro"/>
</dbReference>
<dbReference type="Gene3D" id="1.10.10.60">
    <property type="entry name" value="Homeodomain-like"/>
    <property type="match status" value="1"/>
</dbReference>
<dbReference type="NCBIfam" id="NF001659">
    <property type="entry name" value="PRK00430.1"/>
    <property type="match status" value="1"/>
</dbReference>
<proteinExistence type="inferred from homology"/>
<evidence type="ECO:0000313" key="5">
    <source>
        <dbReference type="EMBL" id="ANO53283.1"/>
    </source>
</evidence>
<dbReference type="GO" id="GO:0006355">
    <property type="term" value="P:regulation of DNA-templated transcription"/>
    <property type="evidence" value="ECO:0007669"/>
    <property type="project" value="InterPro"/>
</dbReference>
<protein>
    <recommendedName>
        <fullName evidence="3">Putative Fis-like DNA-binding protein</fullName>
    </recommendedName>
</protein>
<sequence length="82" mass="9186">MRTLNTKKPLRKHTEEALGQYFASLNGDRPGDLYDLVMGEVEQPLFKAVMDYTGGNQSQAAGILGINRGTLRKKLRTYSLLQ</sequence>
<dbReference type="Pfam" id="PF02954">
    <property type="entry name" value="HTH_8"/>
    <property type="match status" value="1"/>
</dbReference>
<keyword evidence="2" id="KW-0238">DNA-binding</keyword>
<dbReference type="PANTHER" id="PTHR47918:SF1">
    <property type="entry name" value="DNA-BINDING PROTEIN FIS"/>
    <property type="match status" value="1"/>
</dbReference>
<evidence type="ECO:0000259" key="4">
    <source>
        <dbReference type="Pfam" id="PF02954"/>
    </source>
</evidence>